<proteinExistence type="predicted"/>
<dbReference type="OrthoDB" id="3944128at2759"/>
<name>A0A0C3GT74_OIDMZ</name>
<feature type="compositionally biased region" description="Polar residues" evidence="1">
    <location>
        <begin position="430"/>
        <end position="442"/>
    </location>
</feature>
<dbReference type="Proteomes" id="UP000054321">
    <property type="component" value="Unassembled WGS sequence"/>
</dbReference>
<evidence type="ECO:0000313" key="3">
    <source>
        <dbReference type="Proteomes" id="UP000054321"/>
    </source>
</evidence>
<feature type="compositionally biased region" description="Low complexity" evidence="1">
    <location>
        <begin position="443"/>
        <end position="461"/>
    </location>
</feature>
<reference evidence="2 3" key="1">
    <citation type="submission" date="2014-04" db="EMBL/GenBank/DDBJ databases">
        <authorList>
            <consortium name="DOE Joint Genome Institute"/>
            <person name="Kuo A."/>
            <person name="Martino E."/>
            <person name="Perotto S."/>
            <person name="Kohler A."/>
            <person name="Nagy L.G."/>
            <person name="Floudas D."/>
            <person name="Copeland A."/>
            <person name="Barry K.W."/>
            <person name="Cichocki N."/>
            <person name="Veneault-Fourrey C."/>
            <person name="LaButti K."/>
            <person name="Lindquist E.A."/>
            <person name="Lipzen A."/>
            <person name="Lundell T."/>
            <person name="Morin E."/>
            <person name="Murat C."/>
            <person name="Sun H."/>
            <person name="Tunlid A."/>
            <person name="Henrissat B."/>
            <person name="Grigoriev I.V."/>
            <person name="Hibbett D.S."/>
            <person name="Martin F."/>
            <person name="Nordberg H.P."/>
            <person name="Cantor M.N."/>
            <person name="Hua S.X."/>
        </authorList>
    </citation>
    <scope>NUCLEOTIDE SEQUENCE [LARGE SCALE GENOMIC DNA]</scope>
    <source>
        <strain evidence="2 3">Zn</strain>
    </source>
</reference>
<sequence length="592" mass="59613">MCLLTLIRKGNDCDGHVLVHKGVPPLIFMSRFSSAQSESLQRPFFSSFIMQKSIAFLLLSYAAVANAQSPITAPASSASSSNPPTFTGNPTDLVDWCFSLYDEFLTESGTPTSVTSTVTFSFPNIVGTTTQGEITETTTFTVKTTEVPTPYTPPPQCFTGCVIEAPQVLLEYWPTPRSNGTTAPTPTITPPPVVTAVVDGMTLISPSNYVVFTSLSAVACPLDSSPCTTIGDVVNITTLAFGQNELISEECGLGFQTINYADFNSPVPWSIVSNQPGCTTLGFSQSFPGSQPDFGYTLNPVILFPTEIRTAINPLWASCTFDAAVYDPPSALSPVQQLTNPASSTTTSPSSPSSDPTTSTSSPTSSSPASSSPASSSPASSSPASSSPADTSASPQASSSLSTPTTIPTQSSNTLTPPLPSSSAIVRDPVTSSVPGNPSQLISVPGSSPAGGASSPVSNPSQSVGPINSGATAISGPTQAAGGGGSAVAVVVGSQGQSITVEAGGATAVFDGQTVTEGGSPVTVSGAVISLGPSAIIVGSSTVNIGTLTFSVPGGGNTSLPTPLQGSAGNMGGNLPAWIGAVIVAACLLLGI</sequence>
<feature type="compositionally biased region" description="Polar residues" evidence="1">
    <location>
        <begin position="462"/>
        <end position="478"/>
    </location>
</feature>
<feature type="compositionally biased region" description="Low complexity" evidence="1">
    <location>
        <begin position="341"/>
        <end position="416"/>
    </location>
</feature>
<feature type="region of interest" description="Disordered" evidence="1">
    <location>
        <begin position="332"/>
        <end position="480"/>
    </location>
</feature>
<protein>
    <submittedName>
        <fullName evidence="2">Uncharacterized protein</fullName>
    </submittedName>
</protein>
<gene>
    <name evidence="2" type="ORF">OIDMADRAFT_56370</name>
</gene>
<dbReference type="STRING" id="913774.A0A0C3GT74"/>
<keyword evidence="3" id="KW-1185">Reference proteome</keyword>
<organism evidence="2 3">
    <name type="scientific">Oidiodendron maius (strain Zn)</name>
    <dbReference type="NCBI Taxonomy" id="913774"/>
    <lineage>
        <taxon>Eukaryota</taxon>
        <taxon>Fungi</taxon>
        <taxon>Dikarya</taxon>
        <taxon>Ascomycota</taxon>
        <taxon>Pezizomycotina</taxon>
        <taxon>Leotiomycetes</taxon>
        <taxon>Leotiomycetes incertae sedis</taxon>
        <taxon>Myxotrichaceae</taxon>
        <taxon>Oidiodendron</taxon>
    </lineage>
</organism>
<dbReference type="HOGENOM" id="CLU_460855_0_0_1"/>
<evidence type="ECO:0000313" key="2">
    <source>
        <dbReference type="EMBL" id="KIM99210.1"/>
    </source>
</evidence>
<reference evidence="3" key="2">
    <citation type="submission" date="2015-01" db="EMBL/GenBank/DDBJ databases">
        <title>Evolutionary Origins and Diversification of the Mycorrhizal Mutualists.</title>
        <authorList>
            <consortium name="DOE Joint Genome Institute"/>
            <consortium name="Mycorrhizal Genomics Consortium"/>
            <person name="Kohler A."/>
            <person name="Kuo A."/>
            <person name="Nagy L.G."/>
            <person name="Floudas D."/>
            <person name="Copeland A."/>
            <person name="Barry K.W."/>
            <person name="Cichocki N."/>
            <person name="Veneault-Fourrey C."/>
            <person name="LaButti K."/>
            <person name="Lindquist E.A."/>
            <person name="Lipzen A."/>
            <person name="Lundell T."/>
            <person name="Morin E."/>
            <person name="Murat C."/>
            <person name="Riley R."/>
            <person name="Ohm R."/>
            <person name="Sun H."/>
            <person name="Tunlid A."/>
            <person name="Henrissat B."/>
            <person name="Grigoriev I.V."/>
            <person name="Hibbett D.S."/>
            <person name="Martin F."/>
        </authorList>
    </citation>
    <scope>NUCLEOTIDE SEQUENCE [LARGE SCALE GENOMIC DNA]</scope>
    <source>
        <strain evidence="3">Zn</strain>
    </source>
</reference>
<dbReference type="AlphaFoldDB" id="A0A0C3GT74"/>
<accession>A0A0C3GT74</accession>
<dbReference type="EMBL" id="KN832879">
    <property type="protein sequence ID" value="KIM99210.1"/>
    <property type="molecule type" value="Genomic_DNA"/>
</dbReference>
<dbReference type="InParanoid" id="A0A0C3GT74"/>
<evidence type="ECO:0000256" key="1">
    <source>
        <dbReference type="SAM" id="MobiDB-lite"/>
    </source>
</evidence>